<gene>
    <name evidence="1" type="ORF">DdX_02300</name>
</gene>
<protein>
    <submittedName>
        <fullName evidence="1">Uncharacterized protein</fullName>
    </submittedName>
</protein>
<reference evidence="1" key="1">
    <citation type="submission" date="2022-01" db="EMBL/GenBank/DDBJ databases">
        <title>Genome Sequence Resource for Two Populations of Ditylenchus destructor, the Migratory Endoparasitic Phytonematode.</title>
        <authorList>
            <person name="Zhang H."/>
            <person name="Lin R."/>
            <person name="Xie B."/>
        </authorList>
    </citation>
    <scope>NUCLEOTIDE SEQUENCE</scope>
    <source>
        <strain evidence="1">BazhouSP</strain>
    </source>
</reference>
<dbReference type="EMBL" id="JAKKPZ010000002">
    <property type="protein sequence ID" value="KAI1725631.1"/>
    <property type="molecule type" value="Genomic_DNA"/>
</dbReference>
<proteinExistence type="predicted"/>
<dbReference type="Proteomes" id="UP001201812">
    <property type="component" value="Unassembled WGS sequence"/>
</dbReference>
<accession>A0AAD4NHE7</accession>
<sequence>MMNLTSILKQEYLSREMVQMAYSKLIHISSLSLKLNQVKEASVSVELSNTVYKSFLNCFSIQTLKKPHPLLLYSQTWVKLHPSLQSICLNTALSFVCTIFPL</sequence>
<name>A0AAD4NHE7_9BILA</name>
<comment type="caution">
    <text evidence="1">The sequence shown here is derived from an EMBL/GenBank/DDBJ whole genome shotgun (WGS) entry which is preliminary data.</text>
</comment>
<dbReference type="AlphaFoldDB" id="A0AAD4NHE7"/>
<evidence type="ECO:0000313" key="1">
    <source>
        <dbReference type="EMBL" id="KAI1725631.1"/>
    </source>
</evidence>
<evidence type="ECO:0000313" key="2">
    <source>
        <dbReference type="Proteomes" id="UP001201812"/>
    </source>
</evidence>
<keyword evidence="2" id="KW-1185">Reference proteome</keyword>
<organism evidence="1 2">
    <name type="scientific">Ditylenchus destructor</name>
    <dbReference type="NCBI Taxonomy" id="166010"/>
    <lineage>
        <taxon>Eukaryota</taxon>
        <taxon>Metazoa</taxon>
        <taxon>Ecdysozoa</taxon>
        <taxon>Nematoda</taxon>
        <taxon>Chromadorea</taxon>
        <taxon>Rhabditida</taxon>
        <taxon>Tylenchina</taxon>
        <taxon>Tylenchomorpha</taxon>
        <taxon>Sphaerularioidea</taxon>
        <taxon>Anguinidae</taxon>
        <taxon>Anguininae</taxon>
        <taxon>Ditylenchus</taxon>
    </lineage>
</organism>